<dbReference type="InterPro" id="IPR013154">
    <property type="entry name" value="ADH-like_N"/>
</dbReference>
<feature type="domain" description="Alcohol dehydrogenase-like N-terminal" evidence="1">
    <location>
        <begin position="30"/>
        <end position="139"/>
    </location>
</feature>
<dbReference type="EMBL" id="CAJNDS010000845">
    <property type="protein sequence ID" value="CAE7237169.1"/>
    <property type="molecule type" value="Genomic_DNA"/>
</dbReference>
<comment type="caution">
    <text evidence="2">The sequence shown here is derived from an EMBL/GenBank/DDBJ whole genome shotgun (WGS) entry which is preliminary data.</text>
</comment>
<dbReference type="Pfam" id="PF08240">
    <property type="entry name" value="ADH_N"/>
    <property type="match status" value="1"/>
</dbReference>
<evidence type="ECO:0000259" key="1">
    <source>
        <dbReference type="Pfam" id="PF08240"/>
    </source>
</evidence>
<gene>
    <name evidence="2" type="ORF">SNAT2548_LOCUS10285</name>
</gene>
<dbReference type="Gene3D" id="3.90.180.10">
    <property type="entry name" value="Medium-chain alcohol dehydrogenases, catalytic domain"/>
    <property type="match status" value="1"/>
</dbReference>
<dbReference type="SUPFAM" id="SSF50129">
    <property type="entry name" value="GroES-like"/>
    <property type="match status" value="1"/>
</dbReference>
<dbReference type="InterPro" id="IPR042633">
    <property type="entry name" value="CRYZL1"/>
</dbReference>
<dbReference type="Proteomes" id="UP000604046">
    <property type="component" value="Unassembled WGS sequence"/>
</dbReference>
<dbReference type="OrthoDB" id="10624948at2759"/>
<keyword evidence="3" id="KW-1185">Reference proteome</keyword>
<dbReference type="AlphaFoldDB" id="A0A812L8P7"/>
<dbReference type="PANTHER" id="PTHR44461:SF1">
    <property type="entry name" value="QUINONE OXIDOREDUCTASE-LIKE PROTEIN 1"/>
    <property type="match status" value="1"/>
</dbReference>
<dbReference type="InterPro" id="IPR011032">
    <property type="entry name" value="GroES-like_sf"/>
</dbReference>
<sequence>MASEERAVQVTRGSPPRASTVRVLRQSPAPEDVLVRVQAAALTPTDVLLCQRALIVPKADQSDAATFVPGTFFVGKVLAFGDLVQGLRIGEQVLGVADPSPQALHRSSSRDALRESALSEEGGCYRETVCTHFSTLLPLEVDAKMPLTALVAHVPPMISALMCAASLRLRPTESLLLIVPSLDDVAFLLQRLLVGVWHGPLHLVLLSGPAPSRQDLQQHPLLQPLVPSGGRSFLDDMTSVSVQDRLEGLAQARTQVAVALAEIVSEVLTSTGGLGVEAVLALDVDLCPEKDLVPELSGDLGAACVALEPCERPPALLRTLIGALSLRGRLLTSCERLELSPDDGQHLWAKECSLAFVNPHCLPLSGNRHGELLHAAVEICAKIMAGELAVAESEVAQFYLFDQFQQALDVMSAKKERRGVRKYSSVGAGNRSALLVTLVL</sequence>
<accession>A0A812L8P7</accession>
<evidence type="ECO:0000313" key="2">
    <source>
        <dbReference type="EMBL" id="CAE7237169.1"/>
    </source>
</evidence>
<evidence type="ECO:0000313" key="3">
    <source>
        <dbReference type="Proteomes" id="UP000604046"/>
    </source>
</evidence>
<reference evidence="2" key="1">
    <citation type="submission" date="2021-02" db="EMBL/GenBank/DDBJ databases">
        <authorList>
            <person name="Dougan E. K."/>
            <person name="Rhodes N."/>
            <person name="Thang M."/>
            <person name="Chan C."/>
        </authorList>
    </citation>
    <scope>NUCLEOTIDE SEQUENCE</scope>
</reference>
<protein>
    <recommendedName>
        <fullName evidence="1">Alcohol dehydrogenase-like N-terminal domain-containing protein</fullName>
    </recommendedName>
</protein>
<dbReference type="PANTHER" id="PTHR44461">
    <property type="entry name" value="QUINONE OXIDOREDUCTASE-LIKE PROTEIN 1"/>
    <property type="match status" value="1"/>
</dbReference>
<organism evidence="2 3">
    <name type="scientific">Symbiodinium natans</name>
    <dbReference type="NCBI Taxonomy" id="878477"/>
    <lineage>
        <taxon>Eukaryota</taxon>
        <taxon>Sar</taxon>
        <taxon>Alveolata</taxon>
        <taxon>Dinophyceae</taxon>
        <taxon>Suessiales</taxon>
        <taxon>Symbiodiniaceae</taxon>
        <taxon>Symbiodinium</taxon>
    </lineage>
</organism>
<proteinExistence type="predicted"/>
<name>A0A812L8P7_9DINO</name>